<dbReference type="InterPro" id="IPR027417">
    <property type="entry name" value="P-loop_NTPase"/>
</dbReference>
<keyword evidence="2" id="KW-0433">Leucine-rich repeat</keyword>
<dbReference type="InterPro" id="IPR041118">
    <property type="entry name" value="Rx_N"/>
</dbReference>
<keyword evidence="9" id="KW-1185">Reference proteome</keyword>
<sequence>MEVLLSAVASDLVGRLVSFLISKFAEPGSTDDVVRLQRSLLRAHVVVEEAEARQLTSRAMLLQLNHLRGEMCRGSYVLDAFRRRAALPGTVARFPSGRDAAGGLSLSVAVESMEAALGDMKEFVVLLGGCPRVGRQPYSAYLFMESCMFGRQMEKEQIVSFLLQPARDLDVLPVIGPHEVGKRTLVEHACLEERVRDHFAKIHRLCGDDLDVQGQEPLRGLVDTDQRSLIVIDFAGGDKDEERWRGFQSSLRRRAHGESKIIVISRAERHSGLGTVPPLRLRAPRREELWYLFKALAFGGADPEERPELVRVATALFAGIPDLTSFAAVSKTSASLLADLSARSWRRVLRVSVGVTALQLGAAVPGGRGRPEEKAAYYHPGVPVKGGRSAPCLFYNRRKSTGVSRSELPKVTMLDVAGGAVPAGEKRFDVLVWQSRIPPYASYVATCDMERAAQVEIGKRRLVNKRKRGQLVRGSGEEITKRERGGDEGGAVAVSGGRGGATRGAQAARGLRARVAEAPLRPMSSSPYRHPPHPSPAAAPYPPPLAAATLIRRFSAPHSGSVPPIVFPTVGCWRPIPSSGRTGVLPTQATVAAVWPPCHSHPLF</sequence>
<dbReference type="SUPFAM" id="SSF52540">
    <property type="entry name" value="P-loop containing nucleoside triphosphate hydrolases"/>
    <property type="match status" value="1"/>
</dbReference>
<dbReference type="AlphaFoldDB" id="A0A8T0RP22"/>
<dbReference type="Pfam" id="PF18052">
    <property type="entry name" value="Rx_N"/>
    <property type="match status" value="1"/>
</dbReference>
<evidence type="ECO:0000256" key="4">
    <source>
        <dbReference type="ARBA" id="ARBA00022741"/>
    </source>
</evidence>
<keyword evidence="4" id="KW-0547">Nucleotide-binding</keyword>
<evidence type="ECO:0000256" key="5">
    <source>
        <dbReference type="ARBA" id="ARBA00022821"/>
    </source>
</evidence>
<dbReference type="Proteomes" id="UP000823388">
    <property type="component" value="Chromosome 5N"/>
</dbReference>
<evidence type="ECO:0000259" key="7">
    <source>
        <dbReference type="Pfam" id="PF18052"/>
    </source>
</evidence>
<feature type="region of interest" description="Disordered" evidence="6">
    <location>
        <begin position="473"/>
        <end position="510"/>
    </location>
</feature>
<proteinExistence type="inferred from homology"/>
<dbReference type="GO" id="GO:0006952">
    <property type="term" value="P:defense response"/>
    <property type="evidence" value="ECO:0007669"/>
    <property type="project" value="UniProtKB-KW"/>
</dbReference>
<dbReference type="EMBL" id="CM029046">
    <property type="protein sequence ID" value="KAG2587737.1"/>
    <property type="molecule type" value="Genomic_DNA"/>
</dbReference>
<evidence type="ECO:0000313" key="9">
    <source>
        <dbReference type="Proteomes" id="UP000823388"/>
    </source>
</evidence>
<evidence type="ECO:0000256" key="1">
    <source>
        <dbReference type="ARBA" id="ARBA00008894"/>
    </source>
</evidence>
<gene>
    <name evidence="8" type="ORF">PVAP13_5NG171700</name>
</gene>
<dbReference type="PANTHER" id="PTHR33377">
    <property type="entry name" value="OS10G0134700 PROTEIN-RELATED"/>
    <property type="match status" value="1"/>
</dbReference>
<evidence type="ECO:0000256" key="3">
    <source>
        <dbReference type="ARBA" id="ARBA00022737"/>
    </source>
</evidence>
<organism evidence="8 9">
    <name type="scientific">Panicum virgatum</name>
    <name type="common">Blackwell switchgrass</name>
    <dbReference type="NCBI Taxonomy" id="38727"/>
    <lineage>
        <taxon>Eukaryota</taxon>
        <taxon>Viridiplantae</taxon>
        <taxon>Streptophyta</taxon>
        <taxon>Embryophyta</taxon>
        <taxon>Tracheophyta</taxon>
        <taxon>Spermatophyta</taxon>
        <taxon>Magnoliopsida</taxon>
        <taxon>Liliopsida</taxon>
        <taxon>Poales</taxon>
        <taxon>Poaceae</taxon>
        <taxon>PACMAD clade</taxon>
        <taxon>Panicoideae</taxon>
        <taxon>Panicodae</taxon>
        <taxon>Paniceae</taxon>
        <taxon>Panicinae</taxon>
        <taxon>Panicum</taxon>
        <taxon>Panicum sect. Hiantes</taxon>
    </lineage>
</organism>
<name>A0A8T0RP22_PANVG</name>
<feature type="compositionally biased region" description="Basic and acidic residues" evidence="6">
    <location>
        <begin position="475"/>
        <end position="487"/>
    </location>
</feature>
<keyword evidence="5" id="KW-0611">Plant defense</keyword>
<dbReference type="GO" id="GO:0000166">
    <property type="term" value="F:nucleotide binding"/>
    <property type="evidence" value="ECO:0007669"/>
    <property type="project" value="UniProtKB-KW"/>
</dbReference>
<dbReference type="PANTHER" id="PTHR33377:SF54">
    <property type="entry name" value="OS01G0256300 PROTEIN"/>
    <property type="match status" value="1"/>
</dbReference>
<evidence type="ECO:0000256" key="6">
    <source>
        <dbReference type="SAM" id="MobiDB-lite"/>
    </source>
</evidence>
<reference evidence="8" key="1">
    <citation type="submission" date="2020-05" db="EMBL/GenBank/DDBJ databases">
        <title>WGS assembly of Panicum virgatum.</title>
        <authorList>
            <person name="Lovell J.T."/>
            <person name="Jenkins J."/>
            <person name="Shu S."/>
            <person name="Juenger T.E."/>
            <person name="Schmutz J."/>
        </authorList>
    </citation>
    <scope>NUCLEOTIDE SEQUENCE</scope>
    <source>
        <strain evidence="8">AP13</strain>
    </source>
</reference>
<feature type="domain" description="Disease resistance N-terminal" evidence="7">
    <location>
        <begin position="9"/>
        <end position="86"/>
    </location>
</feature>
<keyword evidence="3" id="KW-0677">Repeat</keyword>
<evidence type="ECO:0000256" key="2">
    <source>
        <dbReference type="ARBA" id="ARBA00022614"/>
    </source>
</evidence>
<evidence type="ECO:0000313" key="8">
    <source>
        <dbReference type="EMBL" id="KAG2587737.1"/>
    </source>
</evidence>
<protein>
    <recommendedName>
        <fullName evidence="7">Disease resistance N-terminal domain-containing protein</fullName>
    </recommendedName>
</protein>
<comment type="similarity">
    <text evidence="1">Belongs to the disease resistance NB-LRR family.</text>
</comment>
<comment type="caution">
    <text evidence="8">The sequence shown here is derived from an EMBL/GenBank/DDBJ whole genome shotgun (WGS) entry which is preliminary data.</text>
</comment>
<accession>A0A8T0RP22</accession>